<dbReference type="UniPathway" id="UPA00345"/>
<evidence type="ECO:0000256" key="4">
    <source>
        <dbReference type="ARBA" id="ARBA00009479"/>
    </source>
</evidence>
<dbReference type="GO" id="GO:0009507">
    <property type="term" value="C:chloroplast"/>
    <property type="evidence" value="ECO:0007669"/>
    <property type="project" value="UniProtKB-SubCell"/>
</dbReference>
<dbReference type="InterPro" id="IPR015365">
    <property type="entry name" value="Elong-fact-P_C"/>
</dbReference>
<dbReference type="PANTHER" id="PTHR30053">
    <property type="entry name" value="ELONGATION FACTOR P"/>
    <property type="match status" value="1"/>
</dbReference>
<dbReference type="GO" id="GO:0003746">
    <property type="term" value="F:translation elongation factor activity"/>
    <property type="evidence" value="ECO:0007669"/>
    <property type="project" value="UniProtKB-KW"/>
</dbReference>
<name>W7TSX1_9STRA</name>
<dbReference type="FunFam" id="2.40.50.140:FF:000004">
    <property type="entry name" value="Elongation factor P"/>
    <property type="match status" value="1"/>
</dbReference>
<sequence length="263" mass="29105">MVKILERLVIAVTSLSVSSTFLLPQTGKLLSHSTPKNGFPRKNVIVGLTSNDLKNGLSIEVDGTPMRVIEFLHVKPGKGAAFVRSKLKNLLTGSTMEKTFRAGESVDEAQVMKTEMQFSYDDGDSYQFMNLETYETEGVPKTVFETNNQGSFLLEGMVVQITKWNDRTIDAELPPNYIYEVVETDPNFKGNTAQGASKPAKLNSGATVTVPMFIEVGEKIKVDTREATYLIIQVDGGPQRQRLQFEGNSGSLMKLLTVSVRHY</sequence>
<comment type="caution">
    <text evidence="12">The sequence shown here is derived from an EMBL/GenBank/DDBJ whole genome shotgun (WGS) entry which is preliminary data.</text>
</comment>
<proteinExistence type="inferred from homology"/>
<keyword evidence="6" id="KW-0150">Chloroplast</keyword>
<dbReference type="PROSITE" id="PS01275">
    <property type="entry name" value="EFP"/>
    <property type="match status" value="1"/>
</dbReference>
<keyword evidence="8 12" id="KW-0251">Elongation factor</keyword>
<accession>W7TSX1</accession>
<dbReference type="Pfam" id="PF08207">
    <property type="entry name" value="EFP_N"/>
    <property type="match status" value="1"/>
</dbReference>
<dbReference type="InterPro" id="IPR012340">
    <property type="entry name" value="NA-bd_OB-fold"/>
</dbReference>
<keyword evidence="5" id="KW-0963">Cytoplasm</keyword>
<dbReference type="EMBL" id="AZIL01000038">
    <property type="protein sequence ID" value="EWM30330.1"/>
    <property type="molecule type" value="Genomic_DNA"/>
</dbReference>
<comment type="subcellular location">
    <subcellularLocation>
        <location evidence="2">Cytoplasm</location>
    </subcellularLocation>
    <subcellularLocation>
        <location evidence="1">Plastid</location>
        <location evidence="1">Chloroplast</location>
    </subcellularLocation>
</comment>
<dbReference type="FunFam" id="2.30.30.30:FF:000003">
    <property type="entry name" value="Elongation factor P"/>
    <property type="match status" value="1"/>
</dbReference>
<dbReference type="HAMAP" id="MF_00141">
    <property type="entry name" value="EF_P"/>
    <property type="match status" value="1"/>
</dbReference>
<reference evidence="12 13" key="1">
    <citation type="journal article" date="2014" name="Mol. Plant">
        <title>Chromosome Scale Genome Assembly and Transcriptome Profiling of Nannochloropsis gaditana in Nitrogen Depletion.</title>
        <authorList>
            <person name="Corteggiani Carpinelli E."/>
            <person name="Telatin A."/>
            <person name="Vitulo N."/>
            <person name="Forcato C."/>
            <person name="D'Angelo M."/>
            <person name="Schiavon R."/>
            <person name="Vezzi A."/>
            <person name="Giacometti G.M."/>
            <person name="Morosinotto T."/>
            <person name="Valle G."/>
        </authorList>
    </citation>
    <scope>NUCLEOTIDE SEQUENCE [LARGE SCALE GENOMIC DNA]</scope>
    <source>
        <strain evidence="12 13">B-31</strain>
    </source>
</reference>
<dbReference type="NCBIfam" id="TIGR00038">
    <property type="entry name" value="efp"/>
    <property type="match status" value="1"/>
</dbReference>
<keyword evidence="7" id="KW-0934">Plastid</keyword>
<protein>
    <submittedName>
        <fullName evidence="12">Elongation factor p</fullName>
    </submittedName>
</protein>
<dbReference type="PANTHER" id="PTHR30053:SF12">
    <property type="entry name" value="ELONGATION FACTOR P (EF-P) FAMILY PROTEIN"/>
    <property type="match status" value="1"/>
</dbReference>
<evidence type="ECO:0000256" key="8">
    <source>
        <dbReference type="ARBA" id="ARBA00022768"/>
    </source>
</evidence>
<keyword evidence="13" id="KW-1185">Reference proteome</keyword>
<dbReference type="OrthoDB" id="10259892at2759"/>
<dbReference type="CDD" id="cd04470">
    <property type="entry name" value="S1_EF-P_repeat_1"/>
    <property type="match status" value="1"/>
</dbReference>
<dbReference type="SUPFAM" id="SSF50104">
    <property type="entry name" value="Translation proteins SH3-like domain"/>
    <property type="match status" value="1"/>
</dbReference>
<evidence type="ECO:0000256" key="1">
    <source>
        <dbReference type="ARBA" id="ARBA00004229"/>
    </source>
</evidence>
<dbReference type="GO" id="GO:0005829">
    <property type="term" value="C:cytosol"/>
    <property type="evidence" value="ECO:0007669"/>
    <property type="project" value="UniProtKB-ARBA"/>
</dbReference>
<dbReference type="AlphaFoldDB" id="W7TSX1"/>
<evidence type="ECO:0000256" key="6">
    <source>
        <dbReference type="ARBA" id="ARBA00022528"/>
    </source>
</evidence>
<dbReference type="Proteomes" id="UP000019335">
    <property type="component" value="Chromosome 1"/>
</dbReference>
<evidence type="ECO:0000256" key="3">
    <source>
        <dbReference type="ARBA" id="ARBA00004815"/>
    </source>
</evidence>
<dbReference type="Pfam" id="PF09285">
    <property type="entry name" value="Elong-fact-P_C"/>
    <property type="match status" value="1"/>
</dbReference>
<feature type="domain" description="Elongation factor P C-terminal" evidence="10">
    <location>
        <begin position="177"/>
        <end position="232"/>
    </location>
</feature>
<dbReference type="InterPro" id="IPR008991">
    <property type="entry name" value="Translation_prot_SH3-like_sf"/>
</dbReference>
<comment type="pathway">
    <text evidence="3">Protein biosynthesis; polypeptide chain elongation.</text>
</comment>
<dbReference type="InterPro" id="IPR020599">
    <property type="entry name" value="Transl_elong_fac_P/YeiP"/>
</dbReference>
<dbReference type="GO" id="GO:0043043">
    <property type="term" value="P:peptide biosynthetic process"/>
    <property type="evidence" value="ECO:0007669"/>
    <property type="project" value="InterPro"/>
</dbReference>
<comment type="similarity">
    <text evidence="4">Belongs to the elongation factor P family.</text>
</comment>
<dbReference type="Pfam" id="PF01132">
    <property type="entry name" value="EFP"/>
    <property type="match status" value="1"/>
</dbReference>
<evidence type="ECO:0000259" key="10">
    <source>
        <dbReference type="SMART" id="SM00841"/>
    </source>
</evidence>
<dbReference type="CDD" id="cd05794">
    <property type="entry name" value="S1_EF-P_repeat_2"/>
    <property type="match status" value="1"/>
</dbReference>
<dbReference type="NCBIfam" id="NF001810">
    <property type="entry name" value="PRK00529.1"/>
    <property type="match status" value="1"/>
</dbReference>
<evidence type="ECO:0000256" key="2">
    <source>
        <dbReference type="ARBA" id="ARBA00004496"/>
    </source>
</evidence>
<dbReference type="FunFam" id="2.40.50.140:FF:000009">
    <property type="entry name" value="Elongation factor P"/>
    <property type="match status" value="1"/>
</dbReference>
<evidence type="ECO:0000313" key="12">
    <source>
        <dbReference type="EMBL" id="EWM30330.1"/>
    </source>
</evidence>
<feature type="domain" description="Translation elongation factor P/YeiP central" evidence="11">
    <location>
        <begin position="113"/>
        <end position="169"/>
    </location>
</feature>
<dbReference type="Gene3D" id="2.30.30.30">
    <property type="match status" value="1"/>
</dbReference>
<keyword evidence="9" id="KW-0648">Protein biosynthesis</keyword>
<dbReference type="InterPro" id="IPR014722">
    <property type="entry name" value="Rib_uL2_dom2"/>
</dbReference>
<dbReference type="InterPro" id="IPR011768">
    <property type="entry name" value="Transl_elongation_fac_P"/>
</dbReference>
<dbReference type="SMART" id="SM00841">
    <property type="entry name" value="Elong-fact-P_C"/>
    <property type="match status" value="1"/>
</dbReference>
<dbReference type="InterPro" id="IPR001059">
    <property type="entry name" value="Transl_elong_P/YeiP_cen"/>
</dbReference>
<evidence type="ECO:0000313" key="13">
    <source>
        <dbReference type="Proteomes" id="UP000019335"/>
    </source>
</evidence>
<dbReference type="SMART" id="SM01185">
    <property type="entry name" value="EFP"/>
    <property type="match status" value="1"/>
</dbReference>
<evidence type="ECO:0000259" key="11">
    <source>
        <dbReference type="SMART" id="SM01185"/>
    </source>
</evidence>
<evidence type="ECO:0000256" key="7">
    <source>
        <dbReference type="ARBA" id="ARBA00022640"/>
    </source>
</evidence>
<gene>
    <name evidence="12" type="ORF">Naga_100003g164</name>
</gene>
<dbReference type="SUPFAM" id="SSF50249">
    <property type="entry name" value="Nucleic acid-binding proteins"/>
    <property type="match status" value="2"/>
</dbReference>
<organism evidence="12 13">
    <name type="scientific">Nannochloropsis gaditana</name>
    <dbReference type="NCBI Taxonomy" id="72520"/>
    <lineage>
        <taxon>Eukaryota</taxon>
        <taxon>Sar</taxon>
        <taxon>Stramenopiles</taxon>
        <taxon>Ochrophyta</taxon>
        <taxon>Eustigmatophyceae</taxon>
        <taxon>Eustigmatales</taxon>
        <taxon>Monodopsidaceae</taxon>
        <taxon>Nannochloropsis</taxon>
    </lineage>
</organism>
<dbReference type="Gene3D" id="2.40.50.140">
    <property type="entry name" value="Nucleic acid-binding proteins"/>
    <property type="match status" value="2"/>
</dbReference>
<dbReference type="InterPro" id="IPR013185">
    <property type="entry name" value="Transl_elong_KOW-like"/>
</dbReference>
<evidence type="ECO:0000256" key="5">
    <source>
        <dbReference type="ARBA" id="ARBA00022490"/>
    </source>
</evidence>
<evidence type="ECO:0000256" key="9">
    <source>
        <dbReference type="ARBA" id="ARBA00022917"/>
    </source>
</evidence>
<dbReference type="InterPro" id="IPR013852">
    <property type="entry name" value="Transl_elong_P/YeiP_CS"/>
</dbReference>